<proteinExistence type="inferred from homology"/>
<dbReference type="GO" id="GO:0006261">
    <property type="term" value="P:DNA-templated DNA replication"/>
    <property type="evidence" value="ECO:0007669"/>
    <property type="project" value="TreeGrafter"/>
</dbReference>
<comment type="similarity">
    <text evidence="1">Belongs to the DNA polymerase type-B family.</text>
</comment>
<dbReference type="SUPFAM" id="SSF56672">
    <property type="entry name" value="DNA/RNA polymerases"/>
    <property type="match status" value="1"/>
</dbReference>
<evidence type="ECO:0000256" key="1">
    <source>
        <dbReference type="ARBA" id="ARBA00005755"/>
    </source>
</evidence>
<evidence type="ECO:0000256" key="6">
    <source>
        <dbReference type="ARBA" id="ARBA00049244"/>
    </source>
</evidence>
<name>A0A1Q3DKW8_9VIRU</name>
<reference evidence="8" key="1">
    <citation type="submission" date="2017-01" db="EMBL/GenBank/DDBJ databases">
        <title>Draft genome sequence of uncultured bacilliform virus purified from snow crab.</title>
        <authorList>
            <person name="Takano T."/>
        </authorList>
    </citation>
    <scope>NUCLEOTIDE SEQUENCE</scope>
    <source>
        <strain evidence="8">Isolate_1</strain>
    </source>
</reference>
<evidence type="ECO:0000256" key="5">
    <source>
        <dbReference type="ARBA" id="ARBA00023109"/>
    </source>
</evidence>
<dbReference type="GO" id="GO:0003887">
    <property type="term" value="F:DNA-directed DNA polymerase activity"/>
    <property type="evidence" value="ECO:0007669"/>
    <property type="project" value="UniProtKB-KW"/>
</dbReference>
<dbReference type="InterPro" id="IPR050240">
    <property type="entry name" value="DNA_pol_type-B"/>
</dbReference>
<feature type="domain" description="DNA-directed DNA polymerase family B exonuclease" evidence="7">
    <location>
        <begin position="620"/>
        <end position="747"/>
    </location>
</feature>
<protein>
    <submittedName>
        <fullName evidence="8">DNA polymerase</fullName>
    </submittedName>
</protein>
<evidence type="ECO:0000313" key="8">
    <source>
        <dbReference type="EMBL" id="GAV93177.1"/>
    </source>
</evidence>
<comment type="catalytic activity">
    <reaction evidence="6">
        <text>DNA(n) + a 2'-deoxyribonucleoside 5'-triphosphate = DNA(n+1) + diphosphate</text>
        <dbReference type="Rhea" id="RHEA:22508"/>
        <dbReference type="Rhea" id="RHEA-COMP:17339"/>
        <dbReference type="Rhea" id="RHEA-COMP:17340"/>
        <dbReference type="ChEBI" id="CHEBI:33019"/>
        <dbReference type="ChEBI" id="CHEBI:61560"/>
        <dbReference type="ChEBI" id="CHEBI:173112"/>
        <dbReference type="EC" id="2.7.7.7"/>
    </reaction>
</comment>
<dbReference type="Gene3D" id="3.30.420.10">
    <property type="entry name" value="Ribonuclease H-like superfamily/Ribonuclease H"/>
    <property type="match status" value="1"/>
</dbReference>
<dbReference type="GO" id="GO:0039693">
    <property type="term" value="P:viral DNA genome replication"/>
    <property type="evidence" value="ECO:0007669"/>
    <property type="project" value="UniProtKB-KW"/>
</dbReference>
<evidence type="ECO:0000256" key="2">
    <source>
        <dbReference type="ARBA" id="ARBA00022679"/>
    </source>
</evidence>
<dbReference type="SUPFAM" id="SSF53098">
    <property type="entry name" value="Ribonuclease H-like"/>
    <property type="match status" value="1"/>
</dbReference>
<dbReference type="InterPro" id="IPR012337">
    <property type="entry name" value="RNaseH-like_sf"/>
</dbReference>
<dbReference type="InterPro" id="IPR006172">
    <property type="entry name" value="DNA-dir_DNA_pol_B"/>
</dbReference>
<organism evidence="8">
    <name type="scientific">Chionoecetes opilio bacilliform virus</name>
    <dbReference type="NCBI Taxonomy" id="1825681"/>
    <lineage>
        <taxon>Viruses</taxon>
        <taxon>Viruses incertae sedis</taxon>
        <taxon>Naldaviricetes</taxon>
        <taxon>Nimaviridae</taxon>
    </lineage>
</organism>
<accession>A0A1Q3DKW8</accession>
<evidence type="ECO:0000256" key="3">
    <source>
        <dbReference type="ARBA" id="ARBA00022695"/>
    </source>
</evidence>
<dbReference type="PANTHER" id="PTHR10322:SF23">
    <property type="entry name" value="DNA POLYMERASE DELTA CATALYTIC SUBUNIT"/>
    <property type="match status" value="1"/>
</dbReference>
<dbReference type="PANTHER" id="PTHR10322">
    <property type="entry name" value="DNA POLYMERASE CATALYTIC SUBUNIT"/>
    <property type="match status" value="1"/>
</dbReference>
<keyword evidence="5" id="KW-0235">DNA replication</keyword>
<dbReference type="GO" id="GO:0003676">
    <property type="term" value="F:nucleic acid binding"/>
    <property type="evidence" value="ECO:0007669"/>
    <property type="project" value="InterPro"/>
</dbReference>
<sequence>MDEEGKGMEYLGVITGIRDCVVTSLGNKNEIDGAVIGIGVTATDVKVTPYIISEKMYEAITRPSDCIETAMRNTTSTFKYAYTKSTLFDPILLHSSECRKKKMNAVARMTKVPISTVGVRIRIQPPEGKEKVMVMHNPSGVVGFNPFNSSPVFFEAHSEMDVLMMMTAFIKHNSLWGGITANIDLYKFDYVGAFFDNRWTLQYDTPSFMAARAQLLSSSFKCKTVIKNAAFNHKRKIGDDFPEADAFEMNSDEYQHETIRGCAAMINGTKCPHAPEKYHIQLDQENYCVVCFSSIFFVPYNICEGFVEMYDRSSVQCWVDMQMVQGADTLKKSNTTEQEYKDFFSNLADITQAAHGKDIPLGPKGRHWNWPQKKSSVLHEFIFYNLTTTFNQIRKNTLPEMNTGLLFRLMSPLGKMLLIFMNNNLVMNSVLDNRIPKPGGKADGRWWNVFYAGPNLWTFQITKCFSERRSIDNLSCMETLHRLPFPGEKITDERVIFKGFCRGESLSGVGEVISDITQSVNTVAMMLENRIFSVDEHSKNIITSPGVGDVICSLEVTGFRSNRAQDTINSGRVSARLMRILESREGAKVWHNPEHDALIVERVNHNVDISTVAMERAIINHKILFYDIETNTVDMAEDTAVITSICCCLCTAGDLKRGGERTIFGLAAPGTDPLLVEQAIHELYNNKQKEDGEEYIVTDHAPEQVCIYSNEFDMLMGFSNYIQERRPHVVSGWNSRSFDDAFVFIRIVKHLAPGGVVATADTVKSVLPGVGYTTARQRIQLANTGLFNLGIFMEKTGFMNKVRAAELLTGAESQAMAGFREQSKDNFKIGSTGWFQTMVGCCCTAIRLDMMKVSEKAYRESLSEFNLNAVLAKVKGSKIVKDVVDLHHHLLGFLKLKDPVDQAIVHVYCCKDAYLTGVVAIAINKGSEIFSLCMDSALIESVVVSNLTTPLCIGEGAICRNMGITRMERRGVGIRRHSMATDTKGGMVSQSIVGFVPYQTIDMTSLYPMAMIHNNLCVSTFVTHRQVIDLRDRMVEQTWTGKGSLLEVVDECNLKVLEYYRPNDIPSWLNNNTNLIAPVTRLEKRLKKIFVLDKEKGEGGWCDNSPPNVSMKAAGLDYFPEVVCDINVQQAAKANDDMHIAPSSLEYMLQVLPILVLGAPHMAAQLTAGQCQNVDDLIKVLEEEFNEERDIRIIERRWTFAGNTHHNLSKSPVSDKVVNIIKRTGRRKKIFEQCTRIRTLLDRIFRRVSVYDSADDPGVRLWSSRLINIGMLVRTWNIKHTELQGIIPSMQKRYRSNRVIMQKNVKLFRISDPKRADLNSVGEKTAKLAMNSLYGCLALRARSTKTEFKIGAASNSNNIANMGKTGGVGGGTRHSTTANQITEISRCVFGNIGCALQQALPGIQQTYGDTDSVFCVHNIPGDGGEMCWGETDSTRVVYPVDILLKCKMAQLTPLLVNSTTKGIHHVPRRDAGEGVMNIAHERLAVQGFLFAKKTYHMLHFNEHSVGFTALQDVCKKACLHEVIPTSINKFVTLRKRPTSADNFIVPHNPTLILGVAETNVKLKSFLEKEGVYDKMSLALWLKSSAVWVELNASVLNNLYVSKMVDVEKGYWIDEVTSKLIEGGPDHDAVTQADAVFTSYKKGAFVKKGISTATKLKGLQSLFARQVPGEMNPDQRYMTVVNHHVQNYASHTTDPSMMITSSRVNKLDTDVLQTRPNPLAVAINNQLNPNGKIYLGDKFKSVVSVSAWSLLADTSEIPAGYYNKGGVRWNAEYMKGSLSCHTIKNMSVVPNAIAKIYDMLQADKTTINSSIKKIANVLSTAAALSGFSLRKGALSFNTGVIITNDLALMCIKMVEKDTQAFKGLRHNTEFEEEEFDEQEDEISSNVTVSISDMKNNTEEGILARLLTSTWATCPGETEREKAVALASDKKMGMYLTNIMELDPRVASQTNALIRQSDIVKDVCTKKKTEGIYMSKLDKMVAEAKVNFGDVLKVAAAKTKSHWSKCPGTIPIGRGLDNEEFRSTLQALSGEYKCTKTCDSACCQSLYFVILTTLALKIENERRRAGIIIKNMGPLLAQRVFGGDRRMAEIAVTRILAARRDNIVMECFPKSYNRDSDRVVLLFEHLRIPNKPVASMTVGDICNATCKLSETKTTGKIWDCVSLSFFGQIQNVESMDEDMACHGVEQLLTFHTGTYHRSALEIAAACLSVYLE</sequence>
<keyword evidence="2" id="KW-0808">Transferase</keyword>
<dbReference type="GO" id="GO:0000166">
    <property type="term" value="F:nucleotide binding"/>
    <property type="evidence" value="ECO:0007669"/>
    <property type="project" value="InterPro"/>
</dbReference>
<evidence type="ECO:0000259" key="7">
    <source>
        <dbReference type="Pfam" id="PF03104"/>
    </source>
</evidence>
<dbReference type="EMBL" id="BDLS01000002">
    <property type="protein sequence ID" value="GAV93177.1"/>
    <property type="molecule type" value="Genomic_DNA"/>
</dbReference>
<dbReference type="InterPro" id="IPR036397">
    <property type="entry name" value="RNaseH_sf"/>
</dbReference>
<comment type="caution">
    <text evidence="8">The sequence shown here is derived from an EMBL/GenBank/DDBJ whole genome shotgun (WGS) entry which is preliminary data.</text>
</comment>
<evidence type="ECO:0000256" key="4">
    <source>
        <dbReference type="ARBA" id="ARBA00022932"/>
    </source>
</evidence>
<dbReference type="InterPro" id="IPR006133">
    <property type="entry name" value="DNA-dir_DNA_pol_B_exonuc"/>
</dbReference>
<keyword evidence="5" id="KW-1194">Viral DNA replication</keyword>
<keyword evidence="3" id="KW-0548">Nucleotidyltransferase</keyword>
<keyword evidence="4" id="KW-0239">DNA-directed DNA polymerase</keyword>
<dbReference type="Pfam" id="PF03104">
    <property type="entry name" value="DNA_pol_B_exo1"/>
    <property type="match status" value="1"/>
</dbReference>
<dbReference type="InterPro" id="IPR043502">
    <property type="entry name" value="DNA/RNA_pol_sf"/>
</dbReference>
<dbReference type="SMART" id="SM00486">
    <property type="entry name" value="POLBc"/>
    <property type="match status" value="1"/>
</dbReference>
<gene>
    <name evidence="8" type="ORF">SCV_053</name>
</gene>